<dbReference type="OrthoDB" id="9440847at2759"/>
<keyword evidence="1" id="KW-0646">Protease inhibitor</keyword>
<feature type="signal peptide" evidence="4">
    <location>
        <begin position="1"/>
        <end position="19"/>
    </location>
</feature>
<feature type="chain" id="PRO_5040195677" description="Serpin domain-containing protein" evidence="4">
    <location>
        <begin position="20"/>
        <end position="400"/>
    </location>
</feature>
<keyword evidence="7" id="KW-1185">Reference proteome</keyword>
<evidence type="ECO:0000256" key="2">
    <source>
        <dbReference type="ARBA" id="ARBA00022900"/>
    </source>
</evidence>
<dbReference type="PROSITE" id="PS00284">
    <property type="entry name" value="SERPIN"/>
    <property type="match status" value="1"/>
</dbReference>
<feature type="domain" description="Serpin" evidence="5">
    <location>
        <begin position="31"/>
        <end position="397"/>
    </location>
</feature>
<dbReference type="AlphaFoldDB" id="A0A9P0BFF1"/>
<sequence>MILKASILFILPTLILINGQNVSNSLNEFSLNLLATTNSEAGDNLNIALSPFTIWTLLTIVSEGAQGNSLRQLVSVLKLNNNIKQVRSNYLAMHDSLLKEADGVHLDFSSAIFTNKKFNLRDSYQKNIKEFYKVNVIPTDFKNTKSAADDINNYISKNTNNRINSLVNDDDLRDAFIFLTSVLSFKGEWKSPFNRTATKPEAFYDEKGTKIGDVKMMYQNGYFPYTRVEAIRSYALELPYGSDGKMSMVVILPFKGTALANSLNLLSKFTFNKLLDYLEDAEEKFIDEEVQVYLPRFRVTSEFNMDRVLNKMGIKDIFNSQEADLLGILDQYLYISRVLQRADIEVDEEGTVAAAAAGASFAYKSPPPKFQANRPFMYFLVDKPTRSMVFAGKVSNPNSF</sequence>
<dbReference type="CDD" id="cd19598">
    <property type="entry name" value="serpin77Ba-like_insects"/>
    <property type="match status" value="1"/>
</dbReference>
<proteinExistence type="inferred from homology"/>
<evidence type="ECO:0000313" key="7">
    <source>
        <dbReference type="Proteomes" id="UP001154078"/>
    </source>
</evidence>
<keyword evidence="2" id="KW-0722">Serine protease inhibitor</keyword>
<dbReference type="Gene3D" id="3.30.497.10">
    <property type="entry name" value="Antithrombin, subunit I, domain 2"/>
    <property type="match status" value="1"/>
</dbReference>
<dbReference type="FunFam" id="2.10.310.10:FF:000001">
    <property type="entry name" value="Serpin family A member 1"/>
    <property type="match status" value="1"/>
</dbReference>
<name>A0A9P0BFF1_BRAAE</name>
<dbReference type="Pfam" id="PF00079">
    <property type="entry name" value="Serpin"/>
    <property type="match status" value="1"/>
</dbReference>
<evidence type="ECO:0000259" key="5">
    <source>
        <dbReference type="SMART" id="SM00093"/>
    </source>
</evidence>
<dbReference type="InterPro" id="IPR023796">
    <property type="entry name" value="Serpin_dom"/>
</dbReference>
<dbReference type="InterPro" id="IPR023795">
    <property type="entry name" value="Serpin_CS"/>
</dbReference>
<organism evidence="6 7">
    <name type="scientific">Brassicogethes aeneus</name>
    <name type="common">Rape pollen beetle</name>
    <name type="synonym">Meligethes aeneus</name>
    <dbReference type="NCBI Taxonomy" id="1431903"/>
    <lineage>
        <taxon>Eukaryota</taxon>
        <taxon>Metazoa</taxon>
        <taxon>Ecdysozoa</taxon>
        <taxon>Arthropoda</taxon>
        <taxon>Hexapoda</taxon>
        <taxon>Insecta</taxon>
        <taxon>Pterygota</taxon>
        <taxon>Neoptera</taxon>
        <taxon>Endopterygota</taxon>
        <taxon>Coleoptera</taxon>
        <taxon>Polyphaga</taxon>
        <taxon>Cucujiformia</taxon>
        <taxon>Nitidulidae</taxon>
        <taxon>Meligethinae</taxon>
        <taxon>Brassicogethes</taxon>
    </lineage>
</organism>
<protein>
    <recommendedName>
        <fullName evidence="5">Serpin domain-containing protein</fullName>
    </recommendedName>
</protein>
<dbReference type="GO" id="GO:0005615">
    <property type="term" value="C:extracellular space"/>
    <property type="evidence" value="ECO:0007669"/>
    <property type="project" value="InterPro"/>
</dbReference>
<gene>
    <name evidence="6" type="ORF">MELIAE_LOCUS11252</name>
</gene>
<evidence type="ECO:0000256" key="3">
    <source>
        <dbReference type="RuleBase" id="RU000411"/>
    </source>
</evidence>
<dbReference type="InterPro" id="IPR000215">
    <property type="entry name" value="Serpin_fam"/>
</dbReference>
<evidence type="ECO:0000256" key="1">
    <source>
        <dbReference type="ARBA" id="ARBA00022690"/>
    </source>
</evidence>
<reference evidence="6" key="1">
    <citation type="submission" date="2021-12" db="EMBL/GenBank/DDBJ databases">
        <authorList>
            <person name="King R."/>
        </authorList>
    </citation>
    <scope>NUCLEOTIDE SEQUENCE</scope>
</reference>
<evidence type="ECO:0000313" key="6">
    <source>
        <dbReference type="EMBL" id="CAH0561999.1"/>
    </source>
</evidence>
<dbReference type="SMART" id="SM00093">
    <property type="entry name" value="SERPIN"/>
    <property type="match status" value="1"/>
</dbReference>
<dbReference type="PANTHER" id="PTHR11461:SF367">
    <property type="entry name" value="GH21475P-RELATED"/>
    <property type="match status" value="1"/>
</dbReference>
<dbReference type="EMBL" id="OV121139">
    <property type="protein sequence ID" value="CAH0561999.1"/>
    <property type="molecule type" value="Genomic_DNA"/>
</dbReference>
<dbReference type="GO" id="GO:0004867">
    <property type="term" value="F:serine-type endopeptidase inhibitor activity"/>
    <property type="evidence" value="ECO:0007669"/>
    <property type="project" value="UniProtKB-KW"/>
</dbReference>
<dbReference type="SUPFAM" id="SSF56574">
    <property type="entry name" value="Serpins"/>
    <property type="match status" value="1"/>
</dbReference>
<dbReference type="PANTHER" id="PTHR11461">
    <property type="entry name" value="SERINE PROTEASE INHIBITOR, SERPIN"/>
    <property type="match status" value="1"/>
</dbReference>
<dbReference type="Gene3D" id="2.10.310.10">
    <property type="entry name" value="Serpins superfamily"/>
    <property type="match status" value="1"/>
</dbReference>
<evidence type="ECO:0000256" key="4">
    <source>
        <dbReference type="SAM" id="SignalP"/>
    </source>
</evidence>
<dbReference type="InterPro" id="IPR036186">
    <property type="entry name" value="Serpin_sf"/>
</dbReference>
<keyword evidence="4" id="KW-0732">Signal</keyword>
<dbReference type="Proteomes" id="UP001154078">
    <property type="component" value="Chromosome 8"/>
</dbReference>
<accession>A0A9P0BFF1</accession>
<comment type="similarity">
    <text evidence="3">Belongs to the serpin family.</text>
</comment>
<dbReference type="InterPro" id="IPR042178">
    <property type="entry name" value="Serpin_sf_1"/>
</dbReference>
<dbReference type="InterPro" id="IPR042185">
    <property type="entry name" value="Serpin_sf_2"/>
</dbReference>
<dbReference type="Gene3D" id="2.30.39.10">
    <property type="entry name" value="Alpha-1-antitrypsin, domain 1"/>
    <property type="match status" value="1"/>
</dbReference>